<dbReference type="Gene3D" id="2.40.50.100">
    <property type="match status" value="1"/>
</dbReference>
<dbReference type="InterPro" id="IPR003439">
    <property type="entry name" value="ABC_transporter-like_ATP-bd"/>
</dbReference>
<dbReference type="GO" id="GO:0005524">
    <property type="term" value="F:ATP binding"/>
    <property type="evidence" value="ECO:0007669"/>
    <property type="project" value="UniProtKB-KW"/>
</dbReference>
<evidence type="ECO:0000313" key="8">
    <source>
        <dbReference type="EMBL" id="HGI29955.1"/>
    </source>
</evidence>
<dbReference type="InterPro" id="IPR012340">
    <property type="entry name" value="NA-bd_OB-fold"/>
</dbReference>
<dbReference type="InterPro" id="IPR017871">
    <property type="entry name" value="ABC_transporter-like_CS"/>
</dbReference>
<dbReference type="Pfam" id="PF08402">
    <property type="entry name" value="TOBE_2"/>
    <property type="match status" value="1"/>
</dbReference>
<dbReference type="InterPro" id="IPR008995">
    <property type="entry name" value="Mo/tungstate-bd_C_term_dom"/>
</dbReference>
<dbReference type="InterPro" id="IPR003593">
    <property type="entry name" value="AAA+_ATPase"/>
</dbReference>
<accession>A0A7V4DDU8</accession>
<organism evidence="8">
    <name type="scientific">Candidatus Caldatribacterium californiense</name>
    <dbReference type="NCBI Taxonomy" id="1454726"/>
    <lineage>
        <taxon>Bacteria</taxon>
        <taxon>Pseudomonadati</taxon>
        <taxon>Atribacterota</taxon>
        <taxon>Atribacteria</taxon>
        <taxon>Atribacterales</taxon>
        <taxon>Candidatus Caldatribacteriaceae</taxon>
        <taxon>Candidatus Caldatribacterium</taxon>
    </lineage>
</organism>
<dbReference type="InterPro" id="IPR047641">
    <property type="entry name" value="ABC_transpr_MalK/UgpC-like"/>
</dbReference>
<gene>
    <name evidence="8" type="ORF">ENV30_01390</name>
</gene>
<keyword evidence="1" id="KW-0813">Transport</keyword>
<dbReference type="SUPFAM" id="SSF50331">
    <property type="entry name" value="MOP-like"/>
    <property type="match status" value="1"/>
</dbReference>
<dbReference type="PANTHER" id="PTHR43875:SF15">
    <property type="entry name" value="TREHALOSE IMPORT ATP-BINDING PROTEIN SUGC"/>
    <property type="match status" value="1"/>
</dbReference>
<evidence type="ECO:0000256" key="4">
    <source>
        <dbReference type="ARBA" id="ARBA00022840"/>
    </source>
</evidence>
<evidence type="ECO:0000256" key="5">
    <source>
        <dbReference type="ARBA" id="ARBA00022967"/>
    </source>
</evidence>
<keyword evidence="6" id="KW-0472">Membrane</keyword>
<dbReference type="GO" id="GO:0008643">
    <property type="term" value="P:carbohydrate transport"/>
    <property type="evidence" value="ECO:0007669"/>
    <property type="project" value="InterPro"/>
</dbReference>
<protein>
    <submittedName>
        <fullName evidence="8">ABC transporter ATP-binding protein</fullName>
    </submittedName>
</protein>
<evidence type="ECO:0000256" key="6">
    <source>
        <dbReference type="ARBA" id="ARBA00023136"/>
    </source>
</evidence>
<dbReference type="AlphaFoldDB" id="A0A7V4DDU8"/>
<dbReference type="GO" id="GO:0140359">
    <property type="term" value="F:ABC-type transporter activity"/>
    <property type="evidence" value="ECO:0007669"/>
    <property type="project" value="InterPro"/>
</dbReference>
<proteinExistence type="predicted"/>
<comment type="caution">
    <text evidence="8">The sequence shown here is derived from an EMBL/GenBank/DDBJ whole genome shotgun (WGS) entry which is preliminary data.</text>
</comment>
<dbReference type="SMART" id="SM00382">
    <property type="entry name" value="AAA"/>
    <property type="match status" value="1"/>
</dbReference>
<dbReference type="GO" id="GO:0016887">
    <property type="term" value="F:ATP hydrolysis activity"/>
    <property type="evidence" value="ECO:0007669"/>
    <property type="project" value="InterPro"/>
</dbReference>
<dbReference type="GO" id="GO:0055052">
    <property type="term" value="C:ATP-binding cassette (ABC) transporter complex, substrate-binding subunit-containing"/>
    <property type="evidence" value="ECO:0007669"/>
    <property type="project" value="TreeGrafter"/>
</dbReference>
<dbReference type="PROSITE" id="PS00211">
    <property type="entry name" value="ABC_TRANSPORTER_1"/>
    <property type="match status" value="1"/>
</dbReference>
<evidence type="ECO:0000256" key="2">
    <source>
        <dbReference type="ARBA" id="ARBA00022475"/>
    </source>
</evidence>
<dbReference type="InterPro" id="IPR027417">
    <property type="entry name" value="P-loop_NTPase"/>
</dbReference>
<dbReference type="InterPro" id="IPR013611">
    <property type="entry name" value="Transp-assoc_OB_typ2"/>
</dbReference>
<keyword evidence="5" id="KW-1278">Translocase</keyword>
<evidence type="ECO:0000256" key="1">
    <source>
        <dbReference type="ARBA" id="ARBA00022448"/>
    </source>
</evidence>
<name>A0A7V4DDU8_9BACT</name>
<dbReference type="EMBL" id="DTFV01000025">
    <property type="protein sequence ID" value="HGI29955.1"/>
    <property type="molecule type" value="Genomic_DNA"/>
</dbReference>
<dbReference type="Gene3D" id="3.40.50.300">
    <property type="entry name" value="P-loop containing nucleotide triphosphate hydrolases"/>
    <property type="match status" value="1"/>
</dbReference>
<keyword evidence="2" id="KW-1003">Cell membrane</keyword>
<dbReference type="Gene3D" id="2.40.50.140">
    <property type="entry name" value="Nucleic acid-binding proteins"/>
    <property type="match status" value="1"/>
</dbReference>
<dbReference type="PROSITE" id="PS50893">
    <property type="entry name" value="ABC_TRANSPORTER_2"/>
    <property type="match status" value="1"/>
</dbReference>
<feature type="domain" description="ABC transporter" evidence="7">
    <location>
        <begin position="5"/>
        <end position="235"/>
    </location>
</feature>
<dbReference type="PANTHER" id="PTHR43875">
    <property type="entry name" value="MALTODEXTRIN IMPORT ATP-BINDING PROTEIN MSMX"/>
    <property type="match status" value="1"/>
</dbReference>
<reference evidence="8" key="1">
    <citation type="journal article" date="2020" name="mSystems">
        <title>Genome- and Community-Level Interaction Insights into Carbon Utilization and Element Cycling Functions of Hydrothermarchaeota in Hydrothermal Sediment.</title>
        <authorList>
            <person name="Zhou Z."/>
            <person name="Liu Y."/>
            <person name="Xu W."/>
            <person name="Pan J."/>
            <person name="Luo Z.H."/>
            <person name="Li M."/>
        </authorList>
    </citation>
    <scope>NUCLEOTIDE SEQUENCE [LARGE SCALE GENOMIC DNA]</scope>
    <source>
        <strain evidence="8">SpSt-747</strain>
    </source>
</reference>
<dbReference type="FunFam" id="3.40.50.300:FF:000042">
    <property type="entry name" value="Maltose/maltodextrin ABC transporter, ATP-binding protein"/>
    <property type="match status" value="1"/>
</dbReference>
<evidence type="ECO:0000256" key="3">
    <source>
        <dbReference type="ARBA" id="ARBA00022741"/>
    </source>
</evidence>
<keyword evidence="3" id="KW-0547">Nucleotide-binding</keyword>
<dbReference type="InterPro" id="IPR015855">
    <property type="entry name" value="ABC_transpr_MalK-like"/>
</dbReference>
<dbReference type="CDD" id="cd03301">
    <property type="entry name" value="ABC_MalK_N"/>
    <property type="match status" value="1"/>
</dbReference>
<dbReference type="Pfam" id="PF00005">
    <property type="entry name" value="ABC_tran"/>
    <property type="match status" value="1"/>
</dbReference>
<keyword evidence="4 8" id="KW-0067">ATP-binding</keyword>
<dbReference type="SUPFAM" id="SSF52540">
    <property type="entry name" value="P-loop containing nucleoside triphosphate hydrolases"/>
    <property type="match status" value="1"/>
</dbReference>
<evidence type="ECO:0000259" key="7">
    <source>
        <dbReference type="PROSITE" id="PS50893"/>
    </source>
</evidence>
<sequence>MMERVRLEGLSKRFGAFEAVQDVTLSVFEGEFVVFLGPSGCGKTTTLRMIAGLEKPTKGDIFIAGKRVTQLPPARRNIAFVFQNYALYPHMTAFENIAFPLEAQGVPREEVQRRVQEVAKILGLEHLLALRPAQLSSGDMQKVALGRAMVRRPQVFLMDEPLSGLDAKLREEMRAELKRLHIEIGATTIYVTHDQIEAMSMADRIVVMNEGRIQQVGSPKEVYLHPENLFVAHFIGSPGMNFIPLLFLGEGRGFRLENGESIRCEAMEKLAMQRGVRECILGIRPEFLSIAASGEIRGSVVSVEPLGYKNLYAVEIAPGRIIRVEDMRRERFSGNVSLAVRWEAACLFDPKTGQSIR</sequence>